<comment type="caution">
    <text evidence="3">The sequence shown here is derived from an EMBL/GenBank/DDBJ whole genome shotgun (WGS) entry which is preliminary data.</text>
</comment>
<keyword evidence="4" id="KW-1185">Reference proteome</keyword>
<reference evidence="3" key="1">
    <citation type="submission" date="2022-03" db="EMBL/GenBank/DDBJ databases">
        <title>Fererhizobium litorale gen. nov., sp. nov., isolated from sandy sediments of the Sea of Japan seashore.</title>
        <authorList>
            <person name="Romanenko L."/>
            <person name="Kurilenko V."/>
            <person name="Otstavnykh N."/>
            <person name="Svetashev V."/>
            <person name="Tekutyeva L."/>
            <person name="Isaeva M."/>
            <person name="Mikhailov V."/>
        </authorList>
    </citation>
    <scope>NUCLEOTIDE SEQUENCE</scope>
    <source>
        <strain evidence="3">KMM 9576</strain>
    </source>
</reference>
<feature type="compositionally biased region" description="Polar residues" evidence="1">
    <location>
        <begin position="7"/>
        <end position="16"/>
    </location>
</feature>
<feature type="domain" description="Sulfatase-modifying factor enzyme-like" evidence="2">
    <location>
        <begin position="23"/>
        <end position="325"/>
    </location>
</feature>
<dbReference type="InterPro" id="IPR051043">
    <property type="entry name" value="Sulfatase_Mod_Factor_Kinase"/>
</dbReference>
<dbReference type="PANTHER" id="PTHR23150">
    <property type="entry name" value="SULFATASE MODIFYING FACTOR 1, 2"/>
    <property type="match status" value="1"/>
</dbReference>
<gene>
    <name evidence="3" type="ORF">MRS75_08000</name>
</gene>
<sequence>MAISVPASVQETSSAPSAEHAGRDLVWIPGKTYMMGSERHYPEEAPVHPVTVDGFWIDTTPVTNRQFAEFVKATGHVTMAEKAPDPKDYPGAIPEMLRAGSLVFTPPSKPVSGPDISQWWTFKFGANWRHPLGPRSDIRGKFDHPVVHVAYSDARAYAEWAGLDLPTEAEWELAARGGLDEAEYGWGDELVPNGKLMANTWQGIFPHKTLKPKGHERTSAVRSFPPNGYGLFDMIGNVWEWTHDYWSTRHPEAAAKACCIPKNPRGGRVEDSFDPCQPEIRIPQRVLKGGSHLCAPNYCRRYRPAARHAEPEDTSTSHVGFRCVKRP</sequence>
<evidence type="ECO:0000313" key="3">
    <source>
        <dbReference type="EMBL" id="MDI7922030.1"/>
    </source>
</evidence>
<dbReference type="InterPro" id="IPR016187">
    <property type="entry name" value="CTDL_fold"/>
</dbReference>
<evidence type="ECO:0000256" key="1">
    <source>
        <dbReference type="SAM" id="MobiDB-lite"/>
    </source>
</evidence>
<dbReference type="InterPro" id="IPR042095">
    <property type="entry name" value="SUMF_sf"/>
</dbReference>
<dbReference type="PANTHER" id="PTHR23150:SF19">
    <property type="entry name" value="FORMYLGLYCINE-GENERATING ENZYME"/>
    <property type="match status" value="1"/>
</dbReference>
<protein>
    <submittedName>
        <fullName evidence="3">Formylglycine-generating enzyme family protein</fullName>
    </submittedName>
</protein>
<feature type="region of interest" description="Disordered" evidence="1">
    <location>
        <begin position="1"/>
        <end position="20"/>
    </location>
</feature>
<dbReference type="Proteomes" id="UP001161580">
    <property type="component" value="Unassembled WGS sequence"/>
</dbReference>
<dbReference type="SUPFAM" id="SSF56436">
    <property type="entry name" value="C-type lectin-like"/>
    <property type="match status" value="1"/>
</dbReference>
<name>A0AAE3QBM2_9HYPH</name>
<organism evidence="3 4">
    <name type="scientific">Ferirhizobium litorale</name>
    <dbReference type="NCBI Taxonomy" id="2927786"/>
    <lineage>
        <taxon>Bacteria</taxon>
        <taxon>Pseudomonadati</taxon>
        <taxon>Pseudomonadota</taxon>
        <taxon>Alphaproteobacteria</taxon>
        <taxon>Hyphomicrobiales</taxon>
        <taxon>Rhizobiaceae</taxon>
        <taxon>Ferirhizobium</taxon>
    </lineage>
</organism>
<proteinExistence type="predicted"/>
<evidence type="ECO:0000313" key="4">
    <source>
        <dbReference type="Proteomes" id="UP001161580"/>
    </source>
</evidence>
<accession>A0AAE3QBM2</accession>
<dbReference type="Pfam" id="PF03781">
    <property type="entry name" value="FGE-sulfatase"/>
    <property type="match status" value="1"/>
</dbReference>
<dbReference type="EMBL" id="JALDYZ010000003">
    <property type="protein sequence ID" value="MDI7922030.1"/>
    <property type="molecule type" value="Genomic_DNA"/>
</dbReference>
<dbReference type="RefSeq" id="WP_311785955.1">
    <property type="nucleotide sequence ID" value="NZ_JALDYY010000003.1"/>
</dbReference>
<dbReference type="InterPro" id="IPR005532">
    <property type="entry name" value="SUMF_dom"/>
</dbReference>
<dbReference type="AlphaFoldDB" id="A0AAE3QBM2"/>
<dbReference type="Gene3D" id="3.90.1580.10">
    <property type="entry name" value="paralog of FGE (formylglycine-generating enzyme)"/>
    <property type="match status" value="1"/>
</dbReference>
<dbReference type="GO" id="GO:0120147">
    <property type="term" value="F:formylglycine-generating oxidase activity"/>
    <property type="evidence" value="ECO:0007669"/>
    <property type="project" value="TreeGrafter"/>
</dbReference>
<evidence type="ECO:0000259" key="2">
    <source>
        <dbReference type="Pfam" id="PF03781"/>
    </source>
</evidence>